<dbReference type="PANTHER" id="PTHR43302:SF5">
    <property type="entry name" value="TRANSPORTER ARSB-RELATED"/>
    <property type="match status" value="1"/>
</dbReference>
<proteinExistence type="inferred from homology"/>
<dbReference type="EMBL" id="LR216287">
    <property type="protein sequence ID" value="VFJ13982.1"/>
    <property type="molecule type" value="Genomic_DNA"/>
</dbReference>
<comment type="similarity">
    <text evidence="2">Belongs to the CitM (TC 2.A.11) transporter family.</text>
</comment>
<feature type="transmembrane region" description="Helical" evidence="8">
    <location>
        <begin position="348"/>
        <end position="377"/>
    </location>
</feature>
<protein>
    <submittedName>
        <fullName evidence="10">Inner membrane protein YbiR</fullName>
    </submittedName>
</protein>
<evidence type="ECO:0000256" key="8">
    <source>
        <dbReference type="SAM" id="Phobius"/>
    </source>
</evidence>
<keyword evidence="6 8" id="KW-1133">Transmembrane helix</keyword>
<dbReference type="InterPro" id="IPR004680">
    <property type="entry name" value="Cit_transptr-like_dom"/>
</dbReference>
<dbReference type="PRINTS" id="PR00758">
    <property type="entry name" value="ARSENICPUMP"/>
</dbReference>
<feature type="transmembrane region" description="Helical" evidence="8">
    <location>
        <begin position="55"/>
        <end position="74"/>
    </location>
</feature>
<keyword evidence="7 8" id="KW-0472">Membrane</keyword>
<feature type="domain" description="Citrate transporter-like" evidence="9">
    <location>
        <begin position="16"/>
        <end position="378"/>
    </location>
</feature>
<feature type="transmembrane region" description="Helical" evidence="8">
    <location>
        <begin position="94"/>
        <end position="111"/>
    </location>
</feature>
<evidence type="ECO:0000313" key="10">
    <source>
        <dbReference type="EMBL" id="VFJ13982.1"/>
    </source>
</evidence>
<feature type="transmembrane region" description="Helical" evidence="8">
    <location>
        <begin position="117"/>
        <end position="133"/>
    </location>
</feature>
<feature type="transmembrane region" description="Helical" evidence="8">
    <location>
        <begin position="435"/>
        <end position="454"/>
    </location>
</feature>
<name>A0A484IEA3_9ARCH</name>
<feature type="transmembrane region" description="Helical" evidence="8">
    <location>
        <begin position="389"/>
        <end position="415"/>
    </location>
</feature>
<sequence>MELNEIITLCIFILVYAMIITRTKLRNIPFWLIMFIGAILVLGFGVISIDSAIKSINIQVMAFLFGMFSITSALEKSGVLNHVIRKILTKIIKINHILVIVVILSGFLAAFIVNDTAAIILISFAILISKQLGIKPSAILVSIAIGINIGSVMTPIGSPQNLLIASQSGIDMPFITFLSILGPPTIINLFLSGLILHFYYKKNLYRISFSQEQELNYFNGSINYNNKKIEESGIKSNLIRYSSTNKFAKISIIVFLSTIGAIILSEVFKLIFNVVYLDIGTISLLGAASLYMFSKERISILKSVDYSVLIFFIGMFIFASALWTSGLISDILQIFPQISSSDTYNNLIYNNTIISAVSIILSQILSNVPFVATYSAYMIENGFDRDDVYPWLMLAAASTVAGNLTIFGAASNIIIVQSAESRGVRAFTFLEFLKIGSAITALNIVVLYLFLMLYNSYNL</sequence>
<feature type="transmembrane region" description="Helical" evidence="8">
    <location>
        <begin position="138"/>
        <end position="157"/>
    </location>
</feature>
<comment type="subcellular location">
    <subcellularLocation>
        <location evidence="1">Cell membrane</location>
        <topology evidence="1">Multi-pass membrane protein</topology>
    </subcellularLocation>
</comment>
<feature type="transmembrane region" description="Helical" evidence="8">
    <location>
        <begin position="30"/>
        <end position="49"/>
    </location>
</feature>
<dbReference type="KEGG" id="nfn:NFRAN_1660"/>
<feature type="transmembrane region" description="Helical" evidence="8">
    <location>
        <begin position="6"/>
        <end position="23"/>
    </location>
</feature>
<evidence type="ECO:0000256" key="3">
    <source>
        <dbReference type="ARBA" id="ARBA00022448"/>
    </source>
</evidence>
<dbReference type="Proteomes" id="UP000294299">
    <property type="component" value="Chromosome NFRAN"/>
</dbReference>
<evidence type="ECO:0000256" key="7">
    <source>
        <dbReference type="ARBA" id="ARBA00023136"/>
    </source>
</evidence>
<keyword evidence="4" id="KW-1003">Cell membrane</keyword>
<dbReference type="RefSeq" id="WP_134484109.1">
    <property type="nucleotide sequence ID" value="NZ_LR216287.1"/>
</dbReference>
<dbReference type="AlphaFoldDB" id="A0A484IEA3"/>
<evidence type="ECO:0000256" key="4">
    <source>
        <dbReference type="ARBA" id="ARBA00022475"/>
    </source>
</evidence>
<dbReference type="OrthoDB" id="86089at2157"/>
<keyword evidence="5 8" id="KW-0812">Transmembrane</keyword>
<accession>A0A484IEA3</accession>
<evidence type="ECO:0000256" key="1">
    <source>
        <dbReference type="ARBA" id="ARBA00004651"/>
    </source>
</evidence>
<dbReference type="GeneID" id="39420987"/>
<dbReference type="PANTHER" id="PTHR43302">
    <property type="entry name" value="TRANSPORTER ARSB-RELATED"/>
    <property type="match status" value="1"/>
</dbReference>
<evidence type="ECO:0000259" key="9">
    <source>
        <dbReference type="Pfam" id="PF03600"/>
    </source>
</evidence>
<dbReference type="GO" id="GO:0015105">
    <property type="term" value="F:arsenite transmembrane transporter activity"/>
    <property type="evidence" value="ECO:0007669"/>
    <property type="project" value="InterPro"/>
</dbReference>
<dbReference type="InterPro" id="IPR000802">
    <property type="entry name" value="Arsenical_pump_ArsB"/>
</dbReference>
<evidence type="ECO:0000256" key="5">
    <source>
        <dbReference type="ARBA" id="ARBA00022692"/>
    </source>
</evidence>
<dbReference type="Pfam" id="PF03600">
    <property type="entry name" value="CitMHS"/>
    <property type="match status" value="1"/>
</dbReference>
<feature type="transmembrane region" description="Helical" evidence="8">
    <location>
        <begin position="177"/>
        <end position="200"/>
    </location>
</feature>
<evidence type="ECO:0000313" key="11">
    <source>
        <dbReference type="Proteomes" id="UP000294299"/>
    </source>
</evidence>
<dbReference type="GO" id="GO:0005886">
    <property type="term" value="C:plasma membrane"/>
    <property type="evidence" value="ECO:0007669"/>
    <property type="project" value="UniProtKB-SubCell"/>
</dbReference>
<evidence type="ECO:0000256" key="6">
    <source>
        <dbReference type="ARBA" id="ARBA00022989"/>
    </source>
</evidence>
<reference evidence="10 11" key="1">
    <citation type="submission" date="2019-02" db="EMBL/GenBank/DDBJ databases">
        <authorList>
            <person name="Lehtovirta-Morley E L."/>
        </authorList>
    </citation>
    <scope>NUCLEOTIDE SEQUENCE [LARGE SCALE GENOMIC DNA]</scope>
    <source>
        <strain evidence="10">NFRAN1</strain>
    </source>
</reference>
<keyword evidence="3" id="KW-0813">Transport</keyword>
<evidence type="ECO:0000256" key="2">
    <source>
        <dbReference type="ARBA" id="ARBA00009843"/>
    </source>
</evidence>
<organism evidence="10 11">
    <name type="scientific">Candidatus Nitrosocosmicus franklandianus</name>
    <dbReference type="NCBI Taxonomy" id="1798806"/>
    <lineage>
        <taxon>Archaea</taxon>
        <taxon>Nitrososphaerota</taxon>
        <taxon>Nitrososphaeria</taxon>
        <taxon>Nitrososphaerales</taxon>
        <taxon>Nitrososphaeraceae</taxon>
        <taxon>Candidatus Nitrosocosmicus</taxon>
    </lineage>
</organism>
<feature type="transmembrane region" description="Helical" evidence="8">
    <location>
        <begin position="306"/>
        <end position="328"/>
    </location>
</feature>
<gene>
    <name evidence="10" type="primary">ybiR</name>
    <name evidence="10" type="ORF">NFRAN_1660</name>
</gene>
<keyword evidence="11" id="KW-1185">Reference proteome</keyword>
<feature type="transmembrane region" description="Helical" evidence="8">
    <location>
        <begin position="270"/>
        <end position="294"/>
    </location>
</feature>
<feature type="transmembrane region" description="Helical" evidence="8">
    <location>
        <begin position="247"/>
        <end position="264"/>
    </location>
</feature>